<gene>
    <name evidence="2" type="ORF">H6F44_17740</name>
</gene>
<evidence type="ECO:0000313" key="3">
    <source>
        <dbReference type="Proteomes" id="UP000631421"/>
    </source>
</evidence>
<dbReference type="CDD" id="cd07438">
    <property type="entry name" value="PHP_HisPPase_AMP"/>
    <property type="match status" value="1"/>
</dbReference>
<reference evidence="2" key="1">
    <citation type="journal article" date="2015" name="ISME J.">
        <title>Draft Genome Sequence of Streptomyces incarnatus NRRL8089, which Produces the Nucleoside Antibiotic Sinefungin.</title>
        <authorList>
            <person name="Oshima K."/>
            <person name="Hattori M."/>
            <person name="Shimizu H."/>
            <person name="Fukuda K."/>
            <person name="Nemoto M."/>
            <person name="Inagaki K."/>
            <person name="Tamura T."/>
        </authorList>
    </citation>
    <scope>NUCLEOTIDE SEQUENCE</scope>
    <source>
        <strain evidence="2">FACHB-1277</strain>
    </source>
</reference>
<dbReference type="EMBL" id="JACJPY010000073">
    <property type="protein sequence ID" value="MBD2151950.1"/>
    <property type="molecule type" value="Genomic_DNA"/>
</dbReference>
<dbReference type="RefSeq" id="WP_190352364.1">
    <property type="nucleotide sequence ID" value="NZ_JACJPY010000073.1"/>
</dbReference>
<dbReference type="GO" id="GO:0035312">
    <property type="term" value="F:5'-3' DNA exonuclease activity"/>
    <property type="evidence" value="ECO:0007669"/>
    <property type="project" value="TreeGrafter"/>
</dbReference>
<organism evidence="2 3">
    <name type="scientific">Pseudanabaena cinerea FACHB-1277</name>
    <dbReference type="NCBI Taxonomy" id="2949581"/>
    <lineage>
        <taxon>Bacteria</taxon>
        <taxon>Bacillati</taxon>
        <taxon>Cyanobacteriota</taxon>
        <taxon>Cyanophyceae</taxon>
        <taxon>Pseudanabaenales</taxon>
        <taxon>Pseudanabaenaceae</taxon>
        <taxon>Pseudanabaena</taxon>
        <taxon>Pseudanabaena cinerea</taxon>
    </lineage>
</organism>
<comment type="caution">
    <text evidence="2">The sequence shown here is derived from an EMBL/GenBank/DDBJ whole genome shotgun (WGS) entry which is preliminary data.</text>
</comment>
<name>A0A926UV47_9CYAN</name>
<dbReference type="Pfam" id="PF02811">
    <property type="entry name" value="PHP"/>
    <property type="match status" value="1"/>
</dbReference>
<keyword evidence="3" id="KW-1185">Reference proteome</keyword>
<dbReference type="PANTHER" id="PTHR42924">
    <property type="entry name" value="EXONUCLEASE"/>
    <property type="match status" value="1"/>
</dbReference>
<dbReference type="Proteomes" id="UP000631421">
    <property type="component" value="Unassembled WGS sequence"/>
</dbReference>
<evidence type="ECO:0000313" key="2">
    <source>
        <dbReference type="EMBL" id="MBD2151950.1"/>
    </source>
</evidence>
<dbReference type="AlphaFoldDB" id="A0A926UV47"/>
<dbReference type="InterPro" id="IPR016195">
    <property type="entry name" value="Pol/histidinol_Pase-like"/>
</dbReference>
<dbReference type="GO" id="GO:0004534">
    <property type="term" value="F:5'-3' RNA exonuclease activity"/>
    <property type="evidence" value="ECO:0007669"/>
    <property type="project" value="TreeGrafter"/>
</dbReference>
<sequence length="232" mass="25696">MIIQTPLVVSESIATVRLRKIFATVDAVSCPHRLNFHLHTVHSDGKMQPIDLIQQAIVLGVCHLAITDHHAVSGYFIAREYLDQVISQSHDPHALPTLWSGIEINASLNFTEVHILGYGFDPDHEAMQPYLQSKTTAGLDYQAISVIKSLHVAGGLAVLAHPARYRRSPEDLIPTAAALGIDGVETYYGYDNSDPWKPSPRQTEEIRHIADSYGLMHTCGTDSHGFKISRRL</sequence>
<accession>A0A926UV47</accession>
<reference evidence="2" key="2">
    <citation type="submission" date="2020-08" db="EMBL/GenBank/DDBJ databases">
        <authorList>
            <person name="Chen M."/>
            <person name="Teng W."/>
            <person name="Zhao L."/>
            <person name="Hu C."/>
            <person name="Zhou Y."/>
            <person name="Han B."/>
            <person name="Song L."/>
            <person name="Shu W."/>
        </authorList>
    </citation>
    <scope>NUCLEOTIDE SEQUENCE</scope>
    <source>
        <strain evidence="2">FACHB-1277</strain>
    </source>
</reference>
<dbReference type="InterPro" id="IPR052018">
    <property type="entry name" value="PHP_domain"/>
</dbReference>
<dbReference type="InterPro" id="IPR004013">
    <property type="entry name" value="PHP_dom"/>
</dbReference>
<dbReference type="SUPFAM" id="SSF89550">
    <property type="entry name" value="PHP domain-like"/>
    <property type="match status" value="1"/>
</dbReference>
<dbReference type="PANTHER" id="PTHR42924:SF3">
    <property type="entry name" value="POLYMERASE_HISTIDINOL PHOSPHATASE N-TERMINAL DOMAIN-CONTAINING PROTEIN"/>
    <property type="match status" value="1"/>
</dbReference>
<feature type="domain" description="Polymerase/histidinol phosphatase N-terminal" evidence="1">
    <location>
        <begin position="34"/>
        <end position="108"/>
    </location>
</feature>
<dbReference type="SMART" id="SM00481">
    <property type="entry name" value="POLIIIAc"/>
    <property type="match status" value="1"/>
</dbReference>
<evidence type="ECO:0000259" key="1">
    <source>
        <dbReference type="SMART" id="SM00481"/>
    </source>
</evidence>
<dbReference type="InterPro" id="IPR003141">
    <property type="entry name" value="Pol/His_phosphatase_N"/>
</dbReference>
<proteinExistence type="predicted"/>
<dbReference type="Gene3D" id="3.20.20.140">
    <property type="entry name" value="Metal-dependent hydrolases"/>
    <property type="match status" value="1"/>
</dbReference>
<protein>
    <submittedName>
        <fullName evidence="2">PHP domain-containing protein</fullName>
    </submittedName>
</protein>